<evidence type="ECO:0000256" key="1">
    <source>
        <dbReference type="SAM" id="Phobius"/>
    </source>
</evidence>
<reference evidence="2" key="1">
    <citation type="journal article" date="2023" name="Plant J.">
        <title>Genome sequences and population genomics provide insights into the demographic history, inbreeding, and mutation load of two 'living fossil' tree species of Dipteronia.</title>
        <authorList>
            <person name="Feng Y."/>
            <person name="Comes H.P."/>
            <person name="Chen J."/>
            <person name="Zhu S."/>
            <person name="Lu R."/>
            <person name="Zhang X."/>
            <person name="Li P."/>
            <person name="Qiu J."/>
            <person name="Olsen K.M."/>
            <person name="Qiu Y."/>
        </authorList>
    </citation>
    <scope>NUCLEOTIDE SEQUENCE</scope>
    <source>
        <strain evidence="2">KIB01</strain>
    </source>
</reference>
<comment type="caution">
    <text evidence="2">The sequence shown here is derived from an EMBL/GenBank/DDBJ whole genome shotgun (WGS) entry which is preliminary data.</text>
</comment>
<keyword evidence="1" id="KW-0812">Transmembrane</keyword>
<sequence length="113" mass="13297">MNYITKPNPFNRSINSSFFHLFLFVFSFYCNSNNKIQKKNTNQDLCSQIYAKNQKPHLNFFFFALMVTLFFSKSVSNEKKNKKLMEISDFPNYVFLFSSSSSSFPSNFKLSCN</sequence>
<keyword evidence="1" id="KW-1133">Transmembrane helix</keyword>
<gene>
    <name evidence="2" type="ORF">Ddye_029152</name>
</gene>
<name>A0AAD9TF60_9ROSI</name>
<evidence type="ECO:0000313" key="2">
    <source>
        <dbReference type="EMBL" id="KAK2634360.1"/>
    </source>
</evidence>
<dbReference type="Proteomes" id="UP001280121">
    <property type="component" value="Unassembled WGS sequence"/>
</dbReference>
<organism evidence="2 3">
    <name type="scientific">Dipteronia dyeriana</name>
    <dbReference type="NCBI Taxonomy" id="168575"/>
    <lineage>
        <taxon>Eukaryota</taxon>
        <taxon>Viridiplantae</taxon>
        <taxon>Streptophyta</taxon>
        <taxon>Embryophyta</taxon>
        <taxon>Tracheophyta</taxon>
        <taxon>Spermatophyta</taxon>
        <taxon>Magnoliopsida</taxon>
        <taxon>eudicotyledons</taxon>
        <taxon>Gunneridae</taxon>
        <taxon>Pentapetalae</taxon>
        <taxon>rosids</taxon>
        <taxon>malvids</taxon>
        <taxon>Sapindales</taxon>
        <taxon>Sapindaceae</taxon>
        <taxon>Hippocastanoideae</taxon>
        <taxon>Acereae</taxon>
        <taxon>Dipteronia</taxon>
    </lineage>
</organism>
<keyword evidence="1" id="KW-0472">Membrane</keyword>
<keyword evidence="3" id="KW-1185">Reference proteome</keyword>
<dbReference type="EMBL" id="JANJYI010000009">
    <property type="protein sequence ID" value="KAK2634360.1"/>
    <property type="molecule type" value="Genomic_DNA"/>
</dbReference>
<dbReference type="AlphaFoldDB" id="A0AAD9TF60"/>
<evidence type="ECO:0000313" key="3">
    <source>
        <dbReference type="Proteomes" id="UP001280121"/>
    </source>
</evidence>
<feature type="transmembrane region" description="Helical" evidence="1">
    <location>
        <begin position="56"/>
        <end position="75"/>
    </location>
</feature>
<accession>A0AAD9TF60</accession>
<proteinExistence type="predicted"/>
<protein>
    <submittedName>
        <fullName evidence="2">Uncharacterized protein</fullName>
    </submittedName>
</protein>